<accession>A0AAV6MQU7</accession>
<sequence length="160" mass="17848">MAQNSIAAQLSHGVPIHSFSRLTLSGRPQRGDTITGVDNQFDVASLPFHEKRERRSILISFSNKTLSRRLASKSVVDFENGVSIELLEEENLDELDLNSYLFIIVDTLIGESQKELNSVKKALASTLRDTLALKRLLMTCQPKLNSSGLLFSYYPSCFPS</sequence>
<dbReference type="Proteomes" id="UP000685013">
    <property type="component" value="Chromosome 12"/>
</dbReference>
<proteinExistence type="predicted"/>
<keyword evidence="2" id="KW-1185">Reference proteome</keyword>
<dbReference type="EMBL" id="JAGKQH010000012">
    <property type="protein sequence ID" value="KAG6585441.1"/>
    <property type="molecule type" value="Genomic_DNA"/>
</dbReference>
<protein>
    <submittedName>
        <fullName evidence="1">Uncharacterized protein</fullName>
    </submittedName>
</protein>
<evidence type="ECO:0000313" key="1">
    <source>
        <dbReference type="EMBL" id="KAG6585441.1"/>
    </source>
</evidence>
<organism evidence="1 2">
    <name type="scientific">Cucurbita argyrosperma subsp. sororia</name>
    <dbReference type="NCBI Taxonomy" id="37648"/>
    <lineage>
        <taxon>Eukaryota</taxon>
        <taxon>Viridiplantae</taxon>
        <taxon>Streptophyta</taxon>
        <taxon>Embryophyta</taxon>
        <taxon>Tracheophyta</taxon>
        <taxon>Spermatophyta</taxon>
        <taxon>Magnoliopsida</taxon>
        <taxon>eudicotyledons</taxon>
        <taxon>Gunneridae</taxon>
        <taxon>Pentapetalae</taxon>
        <taxon>rosids</taxon>
        <taxon>fabids</taxon>
        <taxon>Cucurbitales</taxon>
        <taxon>Cucurbitaceae</taxon>
        <taxon>Cucurbiteae</taxon>
        <taxon>Cucurbita</taxon>
    </lineage>
</organism>
<name>A0AAV6MQU7_9ROSI</name>
<evidence type="ECO:0000313" key="2">
    <source>
        <dbReference type="Proteomes" id="UP000685013"/>
    </source>
</evidence>
<dbReference type="AlphaFoldDB" id="A0AAV6MQU7"/>
<reference evidence="1 2" key="1">
    <citation type="journal article" date="2021" name="Hortic Res">
        <title>The domestication of Cucurbita argyrosperma as revealed by the genome of its wild relative.</title>
        <authorList>
            <person name="Barrera-Redondo J."/>
            <person name="Sanchez-de la Vega G."/>
            <person name="Aguirre-Liguori J.A."/>
            <person name="Castellanos-Morales G."/>
            <person name="Gutierrez-Guerrero Y.T."/>
            <person name="Aguirre-Dugua X."/>
            <person name="Aguirre-Planter E."/>
            <person name="Tenaillon M.I."/>
            <person name="Lira-Saade R."/>
            <person name="Eguiarte L.E."/>
        </authorList>
    </citation>
    <scope>NUCLEOTIDE SEQUENCE [LARGE SCALE GENOMIC DNA]</scope>
    <source>
        <strain evidence="1">JBR-2021</strain>
    </source>
</reference>
<feature type="non-terminal residue" evidence="1">
    <location>
        <position position="1"/>
    </location>
</feature>
<gene>
    <name evidence="1" type="ORF">SDJN03_18174</name>
</gene>
<comment type="caution">
    <text evidence="1">The sequence shown here is derived from an EMBL/GenBank/DDBJ whole genome shotgun (WGS) entry which is preliminary data.</text>
</comment>